<dbReference type="RefSeq" id="WP_304995680.1">
    <property type="nucleotide sequence ID" value="NZ_CP101717.1"/>
</dbReference>
<dbReference type="AlphaFoldDB" id="A0AB38YH48"/>
<evidence type="ECO:0000256" key="1">
    <source>
        <dbReference type="ARBA" id="ARBA00022553"/>
    </source>
</evidence>
<dbReference type="Pfam" id="PF00072">
    <property type="entry name" value="Response_reg"/>
    <property type="match status" value="1"/>
</dbReference>
<evidence type="ECO:0000313" key="4">
    <source>
        <dbReference type="EMBL" id="WLD58394.1"/>
    </source>
</evidence>
<organism evidence="4">
    <name type="scientific">Salinispirillum sp. LH 10-3-1</name>
    <dbReference type="NCBI Taxonomy" id="2952525"/>
    <lineage>
        <taxon>Bacteria</taxon>
        <taxon>Pseudomonadati</taxon>
        <taxon>Pseudomonadota</taxon>
        <taxon>Gammaproteobacteria</taxon>
        <taxon>Oceanospirillales</taxon>
        <taxon>Saccharospirillaceae</taxon>
        <taxon>Salinispirillum</taxon>
    </lineage>
</organism>
<dbReference type="SUPFAM" id="SSF52172">
    <property type="entry name" value="CheY-like"/>
    <property type="match status" value="1"/>
</dbReference>
<dbReference type="CDD" id="cd00156">
    <property type="entry name" value="REC"/>
    <property type="match status" value="1"/>
</dbReference>
<keyword evidence="1" id="KW-0597">Phosphoprotein</keyword>
<proteinExistence type="predicted"/>
<protein>
    <submittedName>
        <fullName evidence="4">Response regulator</fullName>
    </submittedName>
</protein>
<dbReference type="InterPro" id="IPR011006">
    <property type="entry name" value="CheY-like_superfamily"/>
</dbReference>
<dbReference type="GO" id="GO:0000160">
    <property type="term" value="P:phosphorelay signal transduction system"/>
    <property type="evidence" value="ECO:0007669"/>
    <property type="project" value="InterPro"/>
</dbReference>
<dbReference type="PANTHER" id="PTHR44591:SF3">
    <property type="entry name" value="RESPONSE REGULATORY DOMAIN-CONTAINING PROTEIN"/>
    <property type="match status" value="1"/>
</dbReference>
<dbReference type="Gene3D" id="3.40.50.2300">
    <property type="match status" value="1"/>
</dbReference>
<comment type="caution">
    <text evidence="2">Lacks conserved residue(s) required for the propagation of feature annotation.</text>
</comment>
<dbReference type="InterPro" id="IPR001789">
    <property type="entry name" value="Sig_transdc_resp-reg_receiver"/>
</dbReference>
<dbReference type="InterPro" id="IPR050595">
    <property type="entry name" value="Bact_response_regulator"/>
</dbReference>
<gene>
    <name evidence="4" type="ORF">NFC81_01035</name>
</gene>
<accession>A0AB38YH48</accession>
<feature type="domain" description="Response regulatory" evidence="3">
    <location>
        <begin position="1"/>
        <end position="115"/>
    </location>
</feature>
<dbReference type="SMART" id="SM00448">
    <property type="entry name" value="REC"/>
    <property type="match status" value="1"/>
</dbReference>
<name>A0AB38YH48_9GAMM</name>
<dbReference type="PANTHER" id="PTHR44591">
    <property type="entry name" value="STRESS RESPONSE REGULATOR PROTEIN 1"/>
    <property type="match status" value="1"/>
</dbReference>
<dbReference type="PROSITE" id="PS50110">
    <property type="entry name" value="RESPONSE_REGULATORY"/>
    <property type="match status" value="1"/>
</dbReference>
<dbReference type="EMBL" id="CP101717">
    <property type="protein sequence ID" value="WLD58394.1"/>
    <property type="molecule type" value="Genomic_DNA"/>
</dbReference>
<sequence length="118" mass="12948">MIVDDDELSAEFLAEHLDMLGYRTHRAASGENALALLGAGDRPHAIVISLNHDAQKGFDTARLVRERYRYDPAIIGLAAQEADLDIAAGVNAGIDAWLSRPINTTQLASTLERWLNEH</sequence>
<evidence type="ECO:0000256" key="2">
    <source>
        <dbReference type="PROSITE-ProRule" id="PRU00169"/>
    </source>
</evidence>
<evidence type="ECO:0000259" key="3">
    <source>
        <dbReference type="PROSITE" id="PS50110"/>
    </source>
</evidence>
<reference evidence="4" key="1">
    <citation type="submission" date="2022-07" db="EMBL/GenBank/DDBJ databases">
        <title>Complete genome sequence of Salinispirillum sp. LH10-3-1 capable of multiple carbohydrate inversion isolated from a soda lake.</title>
        <authorList>
            <person name="Liu J."/>
            <person name="Zhai Y."/>
            <person name="Zhang H."/>
            <person name="Yang H."/>
            <person name="Qu J."/>
            <person name="Li J."/>
        </authorList>
    </citation>
    <scope>NUCLEOTIDE SEQUENCE</scope>
    <source>
        <strain evidence="4">LH 10-3-1</strain>
    </source>
</reference>